<reference evidence="1 2" key="2">
    <citation type="submission" date="2018-11" db="EMBL/GenBank/DDBJ databases">
        <authorList>
            <consortium name="Pathogen Informatics"/>
        </authorList>
    </citation>
    <scope>NUCLEOTIDE SEQUENCE [LARGE SCALE GENOMIC DNA]</scope>
    <source>
        <strain evidence="1 2">NST_G2</strain>
    </source>
</reference>
<dbReference type="AlphaFoldDB" id="A0A183T5H2"/>
<dbReference type="Proteomes" id="UP000275846">
    <property type="component" value="Unassembled WGS sequence"/>
</dbReference>
<sequence length="196" mass="21380">MRFLDPNGCVLLLWARPQPIGEFRKLIGWCQDVEGPGSESIKRVRRTARQHDKTAAAKTAADITNPKSRLTVNKVKREGIVEADGKILCHNSKESNESLVLFNTHSAMLFPAVTPQANVTTGCLNQNICLANRSANEVVSETTAVRKVGEGIQTEAHFQKRSPTTESFAIISSQVESYRAFARASSEEVSPSASAP</sequence>
<reference evidence="3" key="1">
    <citation type="submission" date="2016-06" db="UniProtKB">
        <authorList>
            <consortium name="WormBaseParasite"/>
        </authorList>
    </citation>
    <scope>IDENTIFICATION</scope>
</reference>
<dbReference type="WBParaSite" id="SSLN_0001216501-mRNA-1">
    <property type="protein sequence ID" value="SSLN_0001216501-mRNA-1"/>
    <property type="gene ID" value="SSLN_0001216501"/>
</dbReference>
<evidence type="ECO:0000313" key="1">
    <source>
        <dbReference type="EMBL" id="VDL98105.1"/>
    </source>
</evidence>
<evidence type="ECO:0000313" key="3">
    <source>
        <dbReference type="WBParaSite" id="SSLN_0001216501-mRNA-1"/>
    </source>
</evidence>
<accession>A0A183T5H2</accession>
<name>A0A183T5H2_SCHSO</name>
<gene>
    <name evidence="1" type="ORF">SSLN_LOCUS11720</name>
</gene>
<proteinExistence type="predicted"/>
<organism evidence="3">
    <name type="scientific">Schistocephalus solidus</name>
    <name type="common">Tapeworm</name>
    <dbReference type="NCBI Taxonomy" id="70667"/>
    <lineage>
        <taxon>Eukaryota</taxon>
        <taxon>Metazoa</taxon>
        <taxon>Spiralia</taxon>
        <taxon>Lophotrochozoa</taxon>
        <taxon>Platyhelminthes</taxon>
        <taxon>Cestoda</taxon>
        <taxon>Eucestoda</taxon>
        <taxon>Diphyllobothriidea</taxon>
        <taxon>Diphyllobothriidae</taxon>
        <taxon>Schistocephalus</taxon>
    </lineage>
</organism>
<protein>
    <submittedName>
        <fullName evidence="1 3">Uncharacterized protein</fullName>
    </submittedName>
</protein>
<evidence type="ECO:0000313" key="2">
    <source>
        <dbReference type="Proteomes" id="UP000275846"/>
    </source>
</evidence>
<keyword evidence="2" id="KW-1185">Reference proteome</keyword>
<dbReference type="EMBL" id="UYSU01036748">
    <property type="protein sequence ID" value="VDL98105.1"/>
    <property type="molecule type" value="Genomic_DNA"/>
</dbReference>